<evidence type="ECO:0000313" key="2">
    <source>
        <dbReference type="Proteomes" id="UP001152795"/>
    </source>
</evidence>
<dbReference type="Proteomes" id="UP001152795">
    <property type="component" value="Unassembled WGS sequence"/>
</dbReference>
<feature type="non-terminal residue" evidence="1">
    <location>
        <position position="176"/>
    </location>
</feature>
<evidence type="ECO:0000313" key="1">
    <source>
        <dbReference type="EMBL" id="CAB4045566.1"/>
    </source>
</evidence>
<keyword evidence="2" id="KW-1185">Reference proteome</keyword>
<name>A0A7D9KJ70_PARCT</name>
<accession>A0A7D9KJ70</accession>
<dbReference type="EMBL" id="CACRXK020040296">
    <property type="protein sequence ID" value="CAB4045566.1"/>
    <property type="molecule type" value="Genomic_DNA"/>
</dbReference>
<comment type="caution">
    <text evidence="1">The sequence shown here is derived from an EMBL/GenBank/DDBJ whole genome shotgun (WGS) entry which is preliminary data.</text>
</comment>
<organism evidence="1 2">
    <name type="scientific">Paramuricea clavata</name>
    <name type="common">Red gorgonian</name>
    <name type="synonym">Violescent sea-whip</name>
    <dbReference type="NCBI Taxonomy" id="317549"/>
    <lineage>
        <taxon>Eukaryota</taxon>
        <taxon>Metazoa</taxon>
        <taxon>Cnidaria</taxon>
        <taxon>Anthozoa</taxon>
        <taxon>Octocorallia</taxon>
        <taxon>Malacalcyonacea</taxon>
        <taxon>Plexauridae</taxon>
        <taxon>Paramuricea</taxon>
    </lineage>
</organism>
<protein>
    <submittedName>
        <fullName evidence="1">Uncharacterized protein</fullName>
    </submittedName>
</protein>
<dbReference type="OrthoDB" id="6772423at2759"/>
<proteinExistence type="predicted"/>
<reference evidence="1" key="1">
    <citation type="submission" date="2020-04" db="EMBL/GenBank/DDBJ databases">
        <authorList>
            <person name="Alioto T."/>
            <person name="Alioto T."/>
            <person name="Gomez Garrido J."/>
        </authorList>
    </citation>
    <scope>NUCLEOTIDE SEQUENCE</scope>
    <source>
        <strain evidence="1">A484AB</strain>
    </source>
</reference>
<sequence length="176" mass="20252">MEQKLARAKGRHLGLDAYLKTLLSELNEYVSSESGDCKLQSAVLLDVSETHITKKPNNPNRFLNNLRKRTKNHGNLITENVLTADEYEQALHMWIKEEQSLIKGQSNFANVWASLNLFEDKDGFLRLKGRFANSNLRYQDQHPMILRGNESYFTQLVIWDAHKASMHHGVESTLAR</sequence>
<gene>
    <name evidence="1" type="ORF">PACLA_8A046989</name>
</gene>
<dbReference type="AlphaFoldDB" id="A0A7D9KJ70"/>